<dbReference type="EMBL" id="OQ890314">
    <property type="protein sequence ID" value="WLJ25700.1"/>
    <property type="molecule type" value="Genomic_DNA"/>
</dbReference>
<accession>A0AA49X3L2</accession>
<evidence type="ECO:0000313" key="1">
    <source>
        <dbReference type="EMBL" id="WLJ25700.1"/>
    </source>
</evidence>
<protein>
    <submittedName>
        <fullName evidence="1">Uncharacterized protein</fullName>
    </submittedName>
</protein>
<sequence length="83" mass="10161">MVQIYERNEGSLSSRQLYLIQQAERRHERMLMLKRKEQRGEKERRSKELVKQHKVKSEWFDHLCKNNLLAKLKTDCYGRDQRG</sequence>
<reference evidence="1" key="1">
    <citation type="submission" date="2023-04" db="EMBL/GenBank/DDBJ databases">
        <title>The human skin virome in hidradenitis suppurativa patients.</title>
        <authorList>
            <person name="Jansen D."/>
        </authorList>
    </citation>
    <scope>NUCLEOTIDE SEQUENCE</scope>
    <source>
        <strain evidence="1">VC3_JansenPhageC</strain>
    </source>
</reference>
<organism evidence="1">
    <name type="scientific">Staphylococcus phage HS06</name>
    <dbReference type="NCBI Taxonomy" id="3056400"/>
    <lineage>
        <taxon>Viruses</taxon>
    </lineage>
</organism>
<proteinExistence type="predicted"/>
<name>A0AA49X3L2_9VIRU</name>